<protein>
    <submittedName>
        <fullName evidence="1">Uncharacterized protein</fullName>
    </submittedName>
</protein>
<sequence length="52" mass="5939">MPEAYVSHAFEAMEQLRRLLAVLSDTSEQSDVRDMHFSGIVKLSGRSRKMAR</sequence>
<accession>A0ABW8MW32</accession>
<evidence type="ECO:0000313" key="2">
    <source>
        <dbReference type="Proteomes" id="UP001620514"/>
    </source>
</evidence>
<organism evidence="1 2">
    <name type="scientific">Caballeronia udeis</name>
    <dbReference type="NCBI Taxonomy" id="1232866"/>
    <lineage>
        <taxon>Bacteria</taxon>
        <taxon>Pseudomonadati</taxon>
        <taxon>Pseudomonadota</taxon>
        <taxon>Betaproteobacteria</taxon>
        <taxon>Burkholderiales</taxon>
        <taxon>Burkholderiaceae</taxon>
        <taxon>Caballeronia</taxon>
    </lineage>
</organism>
<dbReference type="Proteomes" id="UP001620514">
    <property type="component" value="Unassembled WGS sequence"/>
</dbReference>
<name>A0ABW8MW32_9BURK</name>
<dbReference type="EMBL" id="JBIYDN010000040">
    <property type="protein sequence ID" value="MFK4447933.1"/>
    <property type="molecule type" value="Genomic_DNA"/>
</dbReference>
<comment type="caution">
    <text evidence="1">The sequence shown here is derived from an EMBL/GenBank/DDBJ whole genome shotgun (WGS) entry which is preliminary data.</text>
</comment>
<gene>
    <name evidence="1" type="ORF">ABH943_007972</name>
</gene>
<evidence type="ECO:0000313" key="1">
    <source>
        <dbReference type="EMBL" id="MFK4447933.1"/>
    </source>
</evidence>
<reference evidence="1 2" key="1">
    <citation type="submission" date="2024-11" db="EMBL/GenBank/DDBJ databases">
        <title>Using genomics to understand microbial adaptation to soil warming.</title>
        <authorList>
            <person name="Deangelis K.M. PhD."/>
        </authorList>
    </citation>
    <scope>NUCLEOTIDE SEQUENCE [LARGE SCALE GENOMIC DNA]</scope>
    <source>
        <strain evidence="1 2">GAS97</strain>
    </source>
</reference>
<proteinExistence type="predicted"/>
<keyword evidence="2" id="KW-1185">Reference proteome</keyword>